<evidence type="ECO:0000256" key="4">
    <source>
        <dbReference type="ARBA" id="ARBA00022519"/>
    </source>
</evidence>
<reference evidence="13" key="1">
    <citation type="submission" date="2024-05" db="EMBL/GenBank/DDBJ databases">
        <authorList>
            <person name="Kim S."/>
            <person name="Heo J."/>
            <person name="Choi H."/>
            <person name="Choi Y."/>
            <person name="Kwon S.-W."/>
            <person name="Kim Y."/>
        </authorList>
    </citation>
    <scope>NUCLEOTIDE SEQUENCE</scope>
    <source>
        <strain evidence="13">KACC 23698</strain>
    </source>
</reference>
<dbReference type="NCBIfam" id="TIGR02801">
    <property type="entry name" value="tolR"/>
    <property type="match status" value="1"/>
</dbReference>
<evidence type="ECO:0000256" key="1">
    <source>
        <dbReference type="ARBA" id="ARBA00004162"/>
    </source>
</evidence>
<dbReference type="Gene3D" id="3.30.420.270">
    <property type="match status" value="1"/>
</dbReference>
<dbReference type="InterPro" id="IPR014168">
    <property type="entry name" value="Tol-Pal_TolR"/>
</dbReference>
<dbReference type="PANTHER" id="PTHR30558">
    <property type="entry name" value="EXBD MEMBRANE COMPONENT OF PMF-DRIVEN MACROMOLECULE IMPORT SYSTEM"/>
    <property type="match status" value="1"/>
</dbReference>
<keyword evidence="8 12" id="KW-0472">Membrane</keyword>
<comment type="subcellular location">
    <subcellularLocation>
        <location evidence="1">Cell membrane</location>
        <topology evidence="1">Single-pass membrane protein</topology>
    </subcellularLocation>
    <subcellularLocation>
        <location evidence="10">Cell membrane</location>
        <topology evidence="10">Single-pass type II membrane protein</topology>
    </subcellularLocation>
</comment>
<evidence type="ECO:0000256" key="8">
    <source>
        <dbReference type="ARBA" id="ARBA00023136"/>
    </source>
</evidence>
<dbReference type="EMBL" id="CP157484">
    <property type="protein sequence ID" value="XBO37895.1"/>
    <property type="molecule type" value="Genomic_DNA"/>
</dbReference>
<evidence type="ECO:0000256" key="12">
    <source>
        <dbReference type="SAM" id="Phobius"/>
    </source>
</evidence>
<feature type="region of interest" description="Disordered" evidence="11">
    <location>
        <begin position="1"/>
        <end position="25"/>
    </location>
</feature>
<keyword evidence="10" id="KW-0813">Transport</keyword>
<evidence type="ECO:0000256" key="9">
    <source>
        <dbReference type="ARBA" id="ARBA00023306"/>
    </source>
</evidence>
<dbReference type="GO" id="GO:0005886">
    <property type="term" value="C:plasma membrane"/>
    <property type="evidence" value="ECO:0007669"/>
    <property type="project" value="UniProtKB-SubCell"/>
</dbReference>
<dbReference type="GO" id="GO:0022857">
    <property type="term" value="F:transmembrane transporter activity"/>
    <property type="evidence" value="ECO:0007669"/>
    <property type="project" value="InterPro"/>
</dbReference>
<evidence type="ECO:0000256" key="7">
    <source>
        <dbReference type="ARBA" id="ARBA00022989"/>
    </source>
</evidence>
<keyword evidence="6 10" id="KW-0812">Transmembrane</keyword>
<sequence length="153" mass="16221">MAMSAAGAGAQGGGRRRRGGKRHRPMSDINMTPFIDVMLVLLIIFMVAAPLLTAGVPLDLPQTRAAALNIDKQPLTISVKADGKIYLMETAVARDEIVAKLTAVAGAGQGQDERIYVRGDKAVNYGAIADVMSVITAAGYRKVALITEQDLKK</sequence>
<keyword evidence="10" id="KW-0653">Protein transport</keyword>
<dbReference type="AlphaFoldDB" id="A0AAU7JCL6"/>
<evidence type="ECO:0000256" key="11">
    <source>
        <dbReference type="SAM" id="MobiDB-lite"/>
    </source>
</evidence>
<evidence type="ECO:0000313" key="13">
    <source>
        <dbReference type="EMBL" id="XBO37895.1"/>
    </source>
</evidence>
<evidence type="ECO:0000256" key="5">
    <source>
        <dbReference type="ARBA" id="ARBA00022618"/>
    </source>
</evidence>
<accession>A0AAU7JCL6</accession>
<keyword evidence="7 12" id="KW-1133">Transmembrane helix</keyword>
<proteinExistence type="inferred from homology"/>
<evidence type="ECO:0000256" key="2">
    <source>
        <dbReference type="ARBA" id="ARBA00005811"/>
    </source>
</evidence>
<keyword evidence="5" id="KW-0132">Cell division</keyword>
<dbReference type="PANTHER" id="PTHR30558:SF7">
    <property type="entry name" value="TOL-PAL SYSTEM PROTEIN TOLR"/>
    <property type="match status" value="1"/>
</dbReference>
<evidence type="ECO:0000256" key="6">
    <source>
        <dbReference type="ARBA" id="ARBA00022692"/>
    </source>
</evidence>
<feature type="transmembrane region" description="Helical" evidence="12">
    <location>
        <begin position="31"/>
        <end position="52"/>
    </location>
</feature>
<keyword evidence="3" id="KW-1003">Cell membrane</keyword>
<dbReference type="InterPro" id="IPR003400">
    <property type="entry name" value="ExbD"/>
</dbReference>
<dbReference type="GO" id="GO:0015031">
    <property type="term" value="P:protein transport"/>
    <property type="evidence" value="ECO:0007669"/>
    <property type="project" value="UniProtKB-KW"/>
</dbReference>
<feature type="compositionally biased region" description="Basic residues" evidence="11">
    <location>
        <begin position="14"/>
        <end position="24"/>
    </location>
</feature>
<comment type="similarity">
    <text evidence="2 10">Belongs to the ExbD/TolR family.</text>
</comment>
<evidence type="ECO:0000256" key="3">
    <source>
        <dbReference type="ARBA" id="ARBA00022475"/>
    </source>
</evidence>
<dbReference type="Pfam" id="PF02472">
    <property type="entry name" value="ExbD"/>
    <property type="match status" value="1"/>
</dbReference>
<protein>
    <submittedName>
        <fullName evidence="13">Protein TolR</fullName>
    </submittedName>
</protein>
<dbReference type="GO" id="GO:0051301">
    <property type="term" value="P:cell division"/>
    <property type="evidence" value="ECO:0007669"/>
    <property type="project" value="UniProtKB-KW"/>
</dbReference>
<keyword evidence="4" id="KW-0997">Cell inner membrane</keyword>
<keyword evidence="9" id="KW-0131">Cell cycle</keyword>
<dbReference type="RefSeq" id="WP_406854723.1">
    <property type="nucleotide sequence ID" value="NZ_CP157484.1"/>
</dbReference>
<evidence type="ECO:0000256" key="10">
    <source>
        <dbReference type="RuleBase" id="RU003879"/>
    </source>
</evidence>
<gene>
    <name evidence="13" type="primary">tolR</name>
    <name evidence="13" type="ORF">ABEG18_19550</name>
</gene>
<name>A0AAU7JCL6_9HYPH</name>
<organism evidence="13">
    <name type="scientific">Alsobacter sp. KACC 23698</name>
    <dbReference type="NCBI Taxonomy" id="3149229"/>
    <lineage>
        <taxon>Bacteria</taxon>
        <taxon>Pseudomonadati</taxon>
        <taxon>Pseudomonadota</taxon>
        <taxon>Alphaproteobacteria</taxon>
        <taxon>Hyphomicrobiales</taxon>
        <taxon>Alsobacteraceae</taxon>
        <taxon>Alsobacter</taxon>
    </lineage>
</organism>